<gene>
    <name evidence="1" type="ORF">HD556DRAFT_1237098</name>
</gene>
<protein>
    <submittedName>
        <fullName evidence="1">Uncharacterized protein</fullName>
    </submittedName>
</protein>
<dbReference type="Proteomes" id="UP000719766">
    <property type="component" value="Unassembled WGS sequence"/>
</dbReference>
<keyword evidence="2" id="KW-1185">Reference proteome</keyword>
<reference evidence="1" key="1">
    <citation type="journal article" date="2020" name="New Phytol.">
        <title>Comparative genomics reveals dynamic genome evolution in host specialist ectomycorrhizal fungi.</title>
        <authorList>
            <person name="Lofgren L.A."/>
            <person name="Nguyen N.H."/>
            <person name="Vilgalys R."/>
            <person name="Ruytinx J."/>
            <person name="Liao H.L."/>
            <person name="Branco S."/>
            <person name="Kuo A."/>
            <person name="LaButti K."/>
            <person name="Lipzen A."/>
            <person name="Andreopoulos W."/>
            <person name="Pangilinan J."/>
            <person name="Riley R."/>
            <person name="Hundley H."/>
            <person name="Na H."/>
            <person name="Barry K."/>
            <person name="Grigoriev I.V."/>
            <person name="Stajich J.E."/>
            <person name="Kennedy P.G."/>
        </authorList>
    </citation>
    <scope>NUCLEOTIDE SEQUENCE</scope>
    <source>
        <strain evidence="1">S12</strain>
    </source>
</reference>
<dbReference type="GeneID" id="64591640"/>
<name>A0A9P7DHY1_9AGAM</name>
<organism evidence="1 2">
    <name type="scientific">Suillus plorans</name>
    <dbReference type="NCBI Taxonomy" id="116603"/>
    <lineage>
        <taxon>Eukaryota</taxon>
        <taxon>Fungi</taxon>
        <taxon>Dikarya</taxon>
        <taxon>Basidiomycota</taxon>
        <taxon>Agaricomycotina</taxon>
        <taxon>Agaricomycetes</taxon>
        <taxon>Agaricomycetidae</taxon>
        <taxon>Boletales</taxon>
        <taxon>Suillineae</taxon>
        <taxon>Suillaceae</taxon>
        <taxon>Suillus</taxon>
    </lineage>
</organism>
<accession>A0A9P7DHY1</accession>
<dbReference type="EMBL" id="JABBWE010000027">
    <property type="protein sequence ID" value="KAG1794247.1"/>
    <property type="molecule type" value="Genomic_DNA"/>
</dbReference>
<dbReference type="AlphaFoldDB" id="A0A9P7DHY1"/>
<sequence length="105" mass="11896">PLLSKIPKPQGEVSQISQGGYNLQEMLGWPGSEYEEICAFVSQLAREYLKVHKSWRLQAQPQLIIVYAEVGAKRYPILERYGGSWVVSDMLHIFLKNSCSHDTSA</sequence>
<feature type="non-terminal residue" evidence="1">
    <location>
        <position position="105"/>
    </location>
</feature>
<evidence type="ECO:0000313" key="2">
    <source>
        <dbReference type="Proteomes" id="UP000719766"/>
    </source>
</evidence>
<comment type="caution">
    <text evidence="1">The sequence shown here is derived from an EMBL/GenBank/DDBJ whole genome shotgun (WGS) entry which is preliminary data.</text>
</comment>
<proteinExistence type="predicted"/>
<dbReference type="OrthoDB" id="2686745at2759"/>
<evidence type="ECO:0000313" key="1">
    <source>
        <dbReference type="EMBL" id="KAG1794247.1"/>
    </source>
</evidence>
<dbReference type="RefSeq" id="XP_041160475.1">
    <property type="nucleotide sequence ID" value="XM_041297876.1"/>
</dbReference>